<sequence>IILEHVPEEQPVAESVTEGPEESVLVPWVVSAKSEGALRGQAERLLPYARSRAEAEASVTDVALSLVTTRSVFEHRAVVLASDRAGFVDGLEA</sequence>
<keyword evidence="2" id="KW-1185">Reference proteome</keyword>
<gene>
    <name evidence="1" type="ORF">NQU54_48975</name>
</gene>
<evidence type="ECO:0000313" key="1">
    <source>
        <dbReference type="EMBL" id="MCQ8836713.1"/>
    </source>
</evidence>
<reference evidence="1" key="1">
    <citation type="submission" date="2022-06" db="EMBL/GenBank/DDBJ databases">
        <title>WGS of actinobacteria.</title>
        <authorList>
            <person name="Thawai C."/>
        </authorList>
    </citation>
    <scope>NUCLEOTIDE SEQUENCE</scope>
    <source>
        <strain evidence="1">DSM 42010</strain>
    </source>
</reference>
<proteinExistence type="predicted"/>
<dbReference type="GO" id="GO:0016740">
    <property type="term" value="F:transferase activity"/>
    <property type="evidence" value="ECO:0007669"/>
    <property type="project" value="InterPro"/>
</dbReference>
<dbReference type="RefSeq" id="WP_257636715.1">
    <property type="nucleotide sequence ID" value="NZ_JANIIC010000297.1"/>
</dbReference>
<name>A0A9X2RZW5_STRMQ</name>
<accession>A0A9X2RZW5</accession>
<dbReference type="Gene3D" id="3.40.366.10">
    <property type="entry name" value="Malonyl-Coenzyme A Acyl Carrier Protein, domain 2"/>
    <property type="match status" value="1"/>
</dbReference>
<evidence type="ECO:0000313" key="2">
    <source>
        <dbReference type="Proteomes" id="UP001142400"/>
    </source>
</evidence>
<organism evidence="1 2">
    <name type="scientific">Streptomyces malaysiensis subsp. samsunensis</name>
    <dbReference type="NCBI Taxonomy" id="459658"/>
    <lineage>
        <taxon>Bacteria</taxon>
        <taxon>Bacillati</taxon>
        <taxon>Actinomycetota</taxon>
        <taxon>Actinomycetes</taxon>
        <taxon>Kitasatosporales</taxon>
        <taxon>Streptomycetaceae</taxon>
        <taxon>Streptomyces</taxon>
        <taxon>Streptomyces violaceusniger group</taxon>
    </lineage>
</organism>
<feature type="non-terminal residue" evidence="1">
    <location>
        <position position="93"/>
    </location>
</feature>
<protein>
    <submittedName>
        <fullName evidence="1">Uncharacterized protein</fullName>
    </submittedName>
</protein>
<dbReference type="InterPro" id="IPR001227">
    <property type="entry name" value="Ac_transferase_dom_sf"/>
</dbReference>
<feature type="non-terminal residue" evidence="1">
    <location>
        <position position="1"/>
    </location>
</feature>
<comment type="caution">
    <text evidence="1">The sequence shown here is derived from an EMBL/GenBank/DDBJ whole genome shotgun (WGS) entry which is preliminary data.</text>
</comment>
<dbReference type="Pfam" id="PF22621">
    <property type="entry name" value="CurL-like_PKS_C"/>
    <property type="match status" value="1"/>
</dbReference>
<dbReference type="Proteomes" id="UP001142400">
    <property type="component" value="Unassembled WGS sequence"/>
</dbReference>
<dbReference type="EMBL" id="JANIIC010000297">
    <property type="protein sequence ID" value="MCQ8836713.1"/>
    <property type="molecule type" value="Genomic_DNA"/>
</dbReference>
<dbReference type="AlphaFoldDB" id="A0A9X2RZW5"/>